<dbReference type="Proteomes" id="UP001500738">
    <property type="component" value="Unassembled WGS sequence"/>
</dbReference>
<keyword evidence="4" id="KW-1185">Reference proteome</keyword>
<accession>A0ABP3X946</accession>
<dbReference type="RefSeq" id="WP_215350441.1">
    <property type="nucleotide sequence ID" value="NZ_BAAAFE010000001.1"/>
</dbReference>
<dbReference type="InterPro" id="IPR036866">
    <property type="entry name" value="RibonucZ/Hydroxyglut_hydro"/>
</dbReference>
<evidence type="ECO:0000259" key="2">
    <source>
        <dbReference type="SMART" id="SM00849"/>
    </source>
</evidence>
<dbReference type="EMBL" id="BAAAFE010000001">
    <property type="protein sequence ID" value="GAA0860662.1"/>
    <property type="molecule type" value="Genomic_DNA"/>
</dbReference>
<gene>
    <name evidence="3" type="ORF">GCM10009115_00040</name>
</gene>
<evidence type="ECO:0000256" key="1">
    <source>
        <dbReference type="ARBA" id="ARBA00022723"/>
    </source>
</evidence>
<name>A0ABP3X946_9SPHN</name>
<proteinExistence type="predicted"/>
<dbReference type="CDD" id="cd07724">
    <property type="entry name" value="POD-like_MBL-fold"/>
    <property type="match status" value="1"/>
</dbReference>
<dbReference type="InterPro" id="IPR051682">
    <property type="entry name" value="Mito_Persulfide_Diox"/>
</dbReference>
<dbReference type="Pfam" id="PF00753">
    <property type="entry name" value="Lactamase_B"/>
    <property type="match status" value="1"/>
</dbReference>
<dbReference type="InterPro" id="IPR001279">
    <property type="entry name" value="Metallo-B-lactamas"/>
</dbReference>
<dbReference type="InterPro" id="IPR044528">
    <property type="entry name" value="POD-like_MBL-fold"/>
</dbReference>
<organism evidence="3 4">
    <name type="scientific">Sphingopyxis soli</name>
    <dbReference type="NCBI Taxonomy" id="592051"/>
    <lineage>
        <taxon>Bacteria</taxon>
        <taxon>Pseudomonadati</taxon>
        <taxon>Pseudomonadota</taxon>
        <taxon>Alphaproteobacteria</taxon>
        <taxon>Sphingomonadales</taxon>
        <taxon>Sphingomonadaceae</taxon>
        <taxon>Sphingopyxis</taxon>
    </lineage>
</organism>
<dbReference type="SUPFAM" id="SSF56281">
    <property type="entry name" value="Metallo-hydrolase/oxidoreductase"/>
    <property type="match status" value="1"/>
</dbReference>
<dbReference type="Gene3D" id="3.60.15.10">
    <property type="entry name" value="Ribonuclease Z/Hydroxyacylglutathione hydrolase-like"/>
    <property type="match status" value="1"/>
</dbReference>
<comment type="caution">
    <text evidence="3">The sequence shown here is derived from an EMBL/GenBank/DDBJ whole genome shotgun (WGS) entry which is preliminary data.</text>
</comment>
<dbReference type="SMART" id="SM00849">
    <property type="entry name" value="Lactamase_B"/>
    <property type="match status" value="1"/>
</dbReference>
<dbReference type="PANTHER" id="PTHR43084">
    <property type="entry name" value="PERSULFIDE DIOXYGENASE ETHE1"/>
    <property type="match status" value="1"/>
</dbReference>
<sequence>MIDPTTDAALATARAQLADAAKGAAAVRAFFDPATSTISYVVHDPVTMRGAVIDSVLDYDAAAGRTSTASAEAIVAYVREAGIAIDWLLETHAHADHLSAAAWLAKIVGGTIAIGEHIRDVQAVFGDIFNAGPEFRRDGSDFGRLWADGERFVIGSLPVTVLHVPGHTPACVAYVVGDVVFVGDTMFMPDYGSARADFPGGDAAELFRSLRRILELPGETPLFLCHDYLTGDRLVHVWETTVAEQRAANVHARDGITEAEFVARRRARDAGLSMPALLLPAVQVNMRAGRLPPAESNGVAYLKIPVDRL</sequence>
<evidence type="ECO:0000313" key="3">
    <source>
        <dbReference type="EMBL" id="GAA0860662.1"/>
    </source>
</evidence>
<protein>
    <submittedName>
        <fullName evidence="3">MBL fold metallo-hydrolase</fullName>
    </submittedName>
</protein>
<dbReference type="PANTHER" id="PTHR43084:SF1">
    <property type="entry name" value="PERSULFIDE DIOXYGENASE ETHE1, MITOCHONDRIAL"/>
    <property type="match status" value="1"/>
</dbReference>
<feature type="domain" description="Metallo-beta-lactamase" evidence="2">
    <location>
        <begin position="36"/>
        <end position="226"/>
    </location>
</feature>
<reference evidence="4" key="1">
    <citation type="journal article" date="2019" name="Int. J. Syst. Evol. Microbiol.">
        <title>The Global Catalogue of Microorganisms (GCM) 10K type strain sequencing project: providing services to taxonomists for standard genome sequencing and annotation.</title>
        <authorList>
            <consortium name="The Broad Institute Genomics Platform"/>
            <consortium name="The Broad Institute Genome Sequencing Center for Infectious Disease"/>
            <person name="Wu L."/>
            <person name="Ma J."/>
        </authorList>
    </citation>
    <scope>NUCLEOTIDE SEQUENCE [LARGE SCALE GENOMIC DNA]</scope>
    <source>
        <strain evidence="4">JCM 15910</strain>
    </source>
</reference>
<evidence type="ECO:0000313" key="4">
    <source>
        <dbReference type="Proteomes" id="UP001500738"/>
    </source>
</evidence>
<keyword evidence="1" id="KW-0479">Metal-binding</keyword>